<reference evidence="2" key="1">
    <citation type="submission" date="2020-11" db="EMBL/GenBank/DDBJ databases">
        <authorList>
            <person name="Whitehead M."/>
        </authorList>
    </citation>
    <scope>NUCLEOTIDE SEQUENCE</scope>
    <source>
        <strain evidence="2">EGII</strain>
    </source>
</reference>
<dbReference type="Proteomes" id="UP000606786">
    <property type="component" value="Unassembled WGS sequence"/>
</dbReference>
<evidence type="ECO:0000256" key="1">
    <source>
        <dbReference type="SAM" id="MobiDB-lite"/>
    </source>
</evidence>
<name>A0A811V6P5_CERCA</name>
<dbReference type="AlphaFoldDB" id="A0A811V6P5"/>
<evidence type="ECO:0000313" key="3">
    <source>
        <dbReference type="Proteomes" id="UP000606786"/>
    </source>
</evidence>
<protein>
    <submittedName>
        <fullName evidence="2">(Mediterranean fruit fly) hypothetical protein</fullName>
    </submittedName>
</protein>
<evidence type="ECO:0000313" key="2">
    <source>
        <dbReference type="EMBL" id="CAD7005486.1"/>
    </source>
</evidence>
<feature type="compositionally biased region" description="Pro residues" evidence="1">
    <location>
        <begin position="7"/>
        <end position="21"/>
    </location>
</feature>
<comment type="caution">
    <text evidence="2">The sequence shown here is derived from an EMBL/GenBank/DDBJ whole genome shotgun (WGS) entry which is preliminary data.</text>
</comment>
<accession>A0A811V6P5</accession>
<proteinExistence type="predicted"/>
<feature type="region of interest" description="Disordered" evidence="1">
    <location>
        <begin position="1"/>
        <end position="21"/>
    </location>
</feature>
<sequence length="71" mass="7444">MGLMPLTMPPTETPSTPTPPPSMTVIAINATPNAFDISTNAEKYASQNALPSHGNINMCVQNATCYVAAHV</sequence>
<dbReference type="EMBL" id="CAJHJT010000034">
    <property type="protein sequence ID" value="CAD7005486.1"/>
    <property type="molecule type" value="Genomic_DNA"/>
</dbReference>
<organism evidence="2 3">
    <name type="scientific">Ceratitis capitata</name>
    <name type="common">Mediterranean fruit fly</name>
    <name type="synonym">Tephritis capitata</name>
    <dbReference type="NCBI Taxonomy" id="7213"/>
    <lineage>
        <taxon>Eukaryota</taxon>
        <taxon>Metazoa</taxon>
        <taxon>Ecdysozoa</taxon>
        <taxon>Arthropoda</taxon>
        <taxon>Hexapoda</taxon>
        <taxon>Insecta</taxon>
        <taxon>Pterygota</taxon>
        <taxon>Neoptera</taxon>
        <taxon>Endopterygota</taxon>
        <taxon>Diptera</taxon>
        <taxon>Brachycera</taxon>
        <taxon>Muscomorpha</taxon>
        <taxon>Tephritoidea</taxon>
        <taxon>Tephritidae</taxon>
        <taxon>Ceratitis</taxon>
        <taxon>Ceratitis</taxon>
    </lineage>
</organism>
<gene>
    <name evidence="2" type="ORF">CCAP1982_LOCUS13846</name>
</gene>
<keyword evidence="3" id="KW-1185">Reference proteome</keyword>